<proteinExistence type="predicted"/>
<sequence length="381" mass="43034">MSNIKKIFFLLLGFSAFSISDAKPISLAISNDGKYAVSSNDDKNVYLYDLENKTAKKVNNKKTNPYSANFIDKSDDFIYQDIDGIVYIIDAKTQKLIKKFDTKFKTKGPNSVSTDLSIYVGSNDQGNIVIQQIKEKDPIKYTYGGKDQTIYSPYVPIFTPAQDKVIVTTSGGELWIFDINEILKEDGAKHQVTIVENIGQTMKDVDPNGKHVYAVDQQYSGIKYNLETGEVSDKGFYYPKSVENVSYMLDGSKKTSFFKGLTNFKFIDNDKIIATLKGVNQPYLLATIFSPSRFNWGQKKLVFYSDKYLPLVKAPLDSMFGNYQNDNEAYPITGGYNILFDTSVETHRLVMAQANGDGIMLYKYIPEIEELKLEWVGDTPL</sequence>
<evidence type="ECO:0000313" key="2">
    <source>
        <dbReference type="EMBL" id="APC97418.1"/>
    </source>
</evidence>
<dbReference type="Gene3D" id="2.130.10.10">
    <property type="entry name" value="YVTN repeat-like/Quinoprotein amine dehydrogenase"/>
    <property type="match status" value="1"/>
</dbReference>
<gene>
    <name evidence="2" type="ORF">KX01_1239</name>
</gene>
<protein>
    <recommendedName>
        <fullName evidence="4">Lactonase, 7-bladed beta-propeller family protein</fullName>
    </recommendedName>
</protein>
<accession>A0A1J0KUR0</accession>
<evidence type="ECO:0000313" key="3">
    <source>
        <dbReference type="Proteomes" id="UP000182521"/>
    </source>
</evidence>
<organism evidence="2 3">
    <name type="scientific">Francisella frigiditurris</name>
    <dbReference type="NCBI Taxonomy" id="1542390"/>
    <lineage>
        <taxon>Bacteria</taxon>
        <taxon>Pseudomonadati</taxon>
        <taxon>Pseudomonadota</taxon>
        <taxon>Gammaproteobacteria</taxon>
        <taxon>Thiotrichales</taxon>
        <taxon>Francisellaceae</taxon>
        <taxon>Francisella</taxon>
    </lineage>
</organism>
<dbReference type="OrthoDB" id="5604418at2"/>
<dbReference type="InterPro" id="IPR015943">
    <property type="entry name" value="WD40/YVTN_repeat-like_dom_sf"/>
</dbReference>
<keyword evidence="1" id="KW-0732">Signal</keyword>
<dbReference type="EMBL" id="CP009654">
    <property type="protein sequence ID" value="APC97418.1"/>
    <property type="molecule type" value="Genomic_DNA"/>
</dbReference>
<feature type="chain" id="PRO_5009614001" description="Lactonase, 7-bladed beta-propeller family protein" evidence="1">
    <location>
        <begin position="23"/>
        <end position="381"/>
    </location>
</feature>
<dbReference type="Proteomes" id="UP000182521">
    <property type="component" value="Chromosome"/>
</dbReference>
<name>A0A1J0KUR0_9GAMM</name>
<feature type="signal peptide" evidence="1">
    <location>
        <begin position="1"/>
        <end position="22"/>
    </location>
</feature>
<dbReference type="RefSeq" id="WP_071664147.1">
    <property type="nucleotide sequence ID" value="NZ_CP009654.1"/>
</dbReference>
<evidence type="ECO:0000256" key="1">
    <source>
        <dbReference type="SAM" id="SignalP"/>
    </source>
</evidence>
<keyword evidence="3" id="KW-1185">Reference proteome</keyword>
<dbReference type="SUPFAM" id="SSF82171">
    <property type="entry name" value="DPP6 N-terminal domain-like"/>
    <property type="match status" value="1"/>
</dbReference>
<dbReference type="KEGG" id="frc:KX01_1239"/>
<dbReference type="AlphaFoldDB" id="A0A1J0KUR0"/>
<evidence type="ECO:0008006" key="4">
    <source>
        <dbReference type="Google" id="ProtNLM"/>
    </source>
</evidence>
<reference evidence="3" key="1">
    <citation type="submission" date="2014-10" db="EMBL/GenBank/DDBJ databases">
        <authorList>
            <person name="Kuske C.R."/>
            <person name="Challacombe J.F."/>
            <person name="Daligault H.E."/>
            <person name="Davenport K.W."/>
            <person name="Johnson S.L."/>
            <person name="Siddaramappa S."/>
            <person name="Petersen J.M."/>
        </authorList>
    </citation>
    <scope>NUCLEOTIDE SEQUENCE [LARGE SCALE GENOMIC DNA]</scope>
    <source>
        <strain evidence="3">CA97-1460</strain>
    </source>
</reference>
<dbReference type="STRING" id="1542390.KX01_1239"/>